<dbReference type="Pfam" id="PF14317">
    <property type="entry name" value="YcxB"/>
    <property type="match status" value="1"/>
</dbReference>
<evidence type="ECO:0000256" key="1">
    <source>
        <dbReference type="SAM" id="Phobius"/>
    </source>
</evidence>
<dbReference type="AlphaFoldDB" id="A0A7L6N081"/>
<dbReference type="RefSeq" id="WP_312032134.1">
    <property type="nucleotide sequence ID" value="NZ_CP051151.1"/>
</dbReference>
<dbReference type="KEGG" id="tbk:HF295_01770"/>
<keyword evidence="1" id="KW-0812">Transmembrane</keyword>
<evidence type="ECO:0000313" key="4">
    <source>
        <dbReference type="Proteomes" id="UP000512167"/>
    </source>
</evidence>
<protein>
    <recommendedName>
        <fullName evidence="2">YcxB-like C-terminal domain-containing protein</fullName>
    </recommendedName>
</protein>
<gene>
    <name evidence="3" type="ORF">HF295_01770</name>
</gene>
<dbReference type="InterPro" id="IPR025588">
    <property type="entry name" value="YcxB-like_C"/>
</dbReference>
<keyword evidence="4" id="KW-1185">Reference proteome</keyword>
<sequence length="166" mass="19687">MDIHILNTTKYNKDLIIKYNQFFSRGYIKKNFIIMTLVAIGFIIYMLANQEYLYALLLVALIIIYFLLTLVLQKFTIKRMLAKSPLVEKPIKQTYEFFNDKVLVKNPQKTYEVPYDSIFSVKKGKDFFLIKAGQNKSLIVDFKGFSTEEDSRKLEEFFIIRFNMKD</sequence>
<feature type="transmembrane region" description="Helical" evidence="1">
    <location>
        <begin position="31"/>
        <end position="48"/>
    </location>
</feature>
<feature type="transmembrane region" description="Helical" evidence="1">
    <location>
        <begin position="54"/>
        <end position="72"/>
    </location>
</feature>
<evidence type="ECO:0000313" key="3">
    <source>
        <dbReference type="EMBL" id="QLY39656.1"/>
    </source>
</evidence>
<dbReference type="EMBL" id="CP051151">
    <property type="protein sequence ID" value="QLY39656.1"/>
    <property type="molecule type" value="Genomic_DNA"/>
</dbReference>
<reference evidence="3 4" key="1">
    <citation type="submission" date="2020-04" db="EMBL/GenBank/DDBJ databases">
        <authorList>
            <person name="Zheng R.K."/>
            <person name="Sun C.M."/>
        </authorList>
    </citation>
    <scope>NUCLEOTIDE SEQUENCE [LARGE SCALE GENOMIC DNA]</scope>
    <source>
        <strain evidence="4">zrk29</strain>
    </source>
</reference>
<evidence type="ECO:0000259" key="2">
    <source>
        <dbReference type="Pfam" id="PF14317"/>
    </source>
</evidence>
<accession>A0A7L6N081</accession>
<name>A0A7L6N081_9MOLU</name>
<keyword evidence="1" id="KW-1133">Transmembrane helix</keyword>
<keyword evidence="1" id="KW-0472">Membrane</keyword>
<dbReference type="Proteomes" id="UP000512167">
    <property type="component" value="Chromosome"/>
</dbReference>
<proteinExistence type="predicted"/>
<organism evidence="3 4">
    <name type="scientific">Hujiaoplasma nucleasis</name>
    <dbReference type="NCBI Taxonomy" id="2725268"/>
    <lineage>
        <taxon>Bacteria</taxon>
        <taxon>Bacillati</taxon>
        <taxon>Mycoplasmatota</taxon>
        <taxon>Mollicutes</taxon>
        <taxon>Candidatus Izemoplasmatales</taxon>
        <taxon>Hujiaoplasmataceae</taxon>
        <taxon>Hujiaoplasma</taxon>
    </lineage>
</organism>
<feature type="domain" description="YcxB-like C-terminal" evidence="2">
    <location>
        <begin position="99"/>
        <end position="157"/>
    </location>
</feature>